<dbReference type="Pfam" id="PF01357">
    <property type="entry name" value="Expansin_C"/>
    <property type="match status" value="1"/>
</dbReference>
<dbReference type="InterPro" id="IPR036749">
    <property type="entry name" value="Expansin_CBD_sf"/>
</dbReference>
<comment type="similarity">
    <text evidence="1">Belongs to the expansin family.</text>
</comment>
<dbReference type="Proteomes" id="UP000242715">
    <property type="component" value="Unassembled WGS sequence"/>
</dbReference>
<evidence type="ECO:0000256" key="1">
    <source>
        <dbReference type="RuleBase" id="RU003460"/>
    </source>
</evidence>
<evidence type="ECO:0000313" key="6">
    <source>
        <dbReference type="Proteomes" id="UP000242715"/>
    </source>
</evidence>
<dbReference type="Gene3D" id="2.40.40.10">
    <property type="entry name" value="RlpA-like domain"/>
    <property type="match status" value="1"/>
</dbReference>
<gene>
    <name evidence="5" type="ORF">TSUD_156840</name>
</gene>
<dbReference type="SMART" id="SM00837">
    <property type="entry name" value="DPBB_1"/>
    <property type="match status" value="1"/>
</dbReference>
<protein>
    <recommendedName>
        <fullName evidence="7">Expansin-like EG45 domain-containing protein</fullName>
    </recommendedName>
</protein>
<sequence length="249" mass="27899">MDLSFKHQFSLVCVILLFPILCNCKEYYTKSRASYYGTSSGYGNSRGACGFGDYGKIVNDGNVTAVSSKLWKNGGGCGACYQVRCKIPQLCDDNGTYVVVTDYGEGDRTDFIMSPRAFSKLGLNTVTSEKLKKYGVLDVEYKRVRCTFNGNNIVYEINENSNNPGYFAINILYVGGTYDVTTVEIWQREQHQWVAMRRAYGAVFDYANPPEGEIKLRFQLSKNIEAHHVVSRFAIPASWKAGATYSTKI</sequence>
<name>A0A2Z6NG09_TRISU</name>
<evidence type="ECO:0000259" key="4">
    <source>
        <dbReference type="PROSITE" id="PS50843"/>
    </source>
</evidence>
<keyword evidence="2" id="KW-0732">Signal</keyword>
<dbReference type="PROSITE" id="PS50843">
    <property type="entry name" value="EXPANSIN_CBD"/>
    <property type="match status" value="1"/>
</dbReference>
<dbReference type="EMBL" id="DF973374">
    <property type="protein sequence ID" value="GAU28527.1"/>
    <property type="molecule type" value="Genomic_DNA"/>
</dbReference>
<dbReference type="InterPro" id="IPR007117">
    <property type="entry name" value="Expansin_CBD"/>
</dbReference>
<dbReference type="AlphaFoldDB" id="A0A2Z6NG09"/>
<dbReference type="PROSITE" id="PS50842">
    <property type="entry name" value="EXPANSIN_EG45"/>
    <property type="match status" value="1"/>
</dbReference>
<dbReference type="PRINTS" id="PR01225">
    <property type="entry name" value="EXPANSNFAMLY"/>
</dbReference>
<evidence type="ECO:0008006" key="7">
    <source>
        <dbReference type="Google" id="ProtNLM"/>
    </source>
</evidence>
<dbReference type="GO" id="GO:0009653">
    <property type="term" value="P:anatomical structure morphogenesis"/>
    <property type="evidence" value="ECO:0007669"/>
    <property type="project" value="UniProtKB-ARBA"/>
</dbReference>
<evidence type="ECO:0000256" key="2">
    <source>
        <dbReference type="SAM" id="SignalP"/>
    </source>
</evidence>
<dbReference type="InterPro" id="IPR007112">
    <property type="entry name" value="Expansin/allergen_DPBB_dom"/>
</dbReference>
<dbReference type="PANTHER" id="PTHR31692">
    <property type="entry name" value="EXPANSIN-B3"/>
    <property type="match status" value="1"/>
</dbReference>
<dbReference type="GO" id="GO:0005576">
    <property type="term" value="C:extracellular region"/>
    <property type="evidence" value="ECO:0007669"/>
    <property type="project" value="InterPro"/>
</dbReference>
<dbReference type="InterPro" id="IPR009009">
    <property type="entry name" value="RlpA-like_DPBB"/>
</dbReference>
<proteinExistence type="inferred from homology"/>
<dbReference type="SUPFAM" id="SSF49590">
    <property type="entry name" value="PHL pollen allergen"/>
    <property type="match status" value="1"/>
</dbReference>
<evidence type="ECO:0000259" key="3">
    <source>
        <dbReference type="PROSITE" id="PS50842"/>
    </source>
</evidence>
<feature type="chain" id="PRO_5016392520" description="Expansin-like EG45 domain-containing protein" evidence="2">
    <location>
        <begin position="25"/>
        <end position="249"/>
    </location>
</feature>
<dbReference type="InterPro" id="IPR007118">
    <property type="entry name" value="Expan_Lol_pI"/>
</dbReference>
<dbReference type="Pfam" id="PF03330">
    <property type="entry name" value="DPBB_1"/>
    <property type="match status" value="1"/>
</dbReference>
<organism evidence="5 6">
    <name type="scientific">Trifolium subterraneum</name>
    <name type="common">Subterranean clover</name>
    <dbReference type="NCBI Taxonomy" id="3900"/>
    <lineage>
        <taxon>Eukaryota</taxon>
        <taxon>Viridiplantae</taxon>
        <taxon>Streptophyta</taxon>
        <taxon>Embryophyta</taxon>
        <taxon>Tracheophyta</taxon>
        <taxon>Spermatophyta</taxon>
        <taxon>Magnoliopsida</taxon>
        <taxon>eudicotyledons</taxon>
        <taxon>Gunneridae</taxon>
        <taxon>Pentapetalae</taxon>
        <taxon>rosids</taxon>
        <taxon>fabids</taxon>
        <taxon>Fabales</taxon>
        <taxon>Fabaceae</taxon>
        <taxon>Papilionoideae</taxon>
        <taxon>50 kb inversion clade</taxon>
        <taxon>NPAAA clade</taxon>
        <taxon>Hologalegina</taxon>
        <taxon>IRL clade</taxon>
        <taxon>Trifolieae</taxon>
        <taxon>Trifolium</taxon>
    </lineage>
</organism>
<dbReference type="InterPro" id="IPR036908">
    <property type="entry name" value="RlpA-like_sf"/>
</dbReference>
<evidence type="ECO:0000313" key="5">
    <source>
        <dbReference type="EMBL" id="GAU28527.1"/>
    </source>
</evidence>
<dbReference type="Gene3D" id="2.60.40.760">
    <property type="entry name" value="Expansin, cellulose-binding-like domain"/>
    <property type="match status" value="1"/>
</dbReference>
<dbReference type="SUPFAM" id="SSF50685">
    <property type="entry name" value="Barwin-like endoglucanases"/>
    <property type="match status" value="1"/>
</dbReference>
<dbReference type="OrthoDB" id="5823761at2759"/>
<dbReference type="PANTHER" id="PTHR31692:SF10">
    <property type="entry name" value="EXPANSIN-B1-LIKE PROTEIN"/>
    <property type="match status" value="1"/>
</dbReference>
<keyword evidence="6" id="KW-1185">Reference proteome</keyword>
<feature type="domain" description="Expansin-like CBD" evidence="4">
    <location>
        <begin position="165"/>
        <end position="247"/>
    </location>
</feature>
<accession>A0A2Z6NG09</accession>
<reference evidence="6" key="1">
    <citation type="journal article" date="2017" name="Front. Plant Sci.">
        <title>Climate Clever Clovers: New Paradigm to Reduce the Environmental Footprint of Ruminants by Breeding Low Methanogenic Forages Utilizing Haplotype Variation.</title>
        <authorList>
            <person name="Kaur P."/>
            <person name="Appels R."/>
            <person name="Bayer P.E."/>
            <person name="Keeble-Gagnere G."/>
            <person name="Wang J."/>
            <person name="Hirakawa H."/>
            <person name="Shirasawa K."/>
            <person name="Vercoe P."/>
            <person name="Stefanova K."/>
            <person name="Durmic Z."/>
            <person name="Nichols P."/>
            <person name="Revell C."/>
            <person name="Isobe S.N."/>
            <person name="Edwards D."/>
            <person name="Erskine W."/>
        </authorList>
    </citation>
    <scope>NUCLEOTIDE SEQUENCE [LARGE SCALE GENOMIC DNA]</scope>
    <source>
        <strain evidence="6">cv. Daliak</strain>
    </source>
</reference>
<feature type="domain" description="Expansin-like EG45" evidence="3">
    <location>
        <begin position="46"/>
        <end position="151"/>
    </location>
</feature>
<feature type="signal peptide" evidence="2">
    <location>
        <begin position="1"/>
        <end position="24"/>
    </location>
</feature>